<evidence type="ECO:0000313" key="2">
    <source>
        <dbReference type="EMBL" id="JAC24020.1"/>
    </source>
</evidence>
<dbReference type="EMBL" id="GBBK01000462">
    <property type="protein sequence ID" value="JAC24020.1"/>
    <property type="molecule type" value="mRNA"/>
</dbReference>
<feature type="signal peptide" evidence="1">
    <location>
        <begin position="1"/>
        <end position="18"/>
    </location>
</feature>
<name>A0A023FTS2_AMBCJ</name>
<protein>
    <submittedName>
        <fullName evidence="2">Putative secreted protein</fullName>
    </submittedName>
</protein>
<sequence length="178" mass="19448">MFLVFAVAAGVFFSMGLGVPTPKTQDGVCQDPKTVVRAGNRNLTVPRITENCTCTLKDGKQANYPNGTSCFGKDDRRSQIGKCYNGACTLAPSTFGCAGKNGTEQDSTIKDDLCFFECTSKDGKKEWAFLPDGFPCVNRDDGEDHPKNGTCKHRPHRDSVEQKETVCFPNDKLYLVGC</sequence>
<organism evidence="2">
    <name type="scientific">Amblyomma cajennense</name>
    <name type="common">Cayenne tick</name>
    <name type="synonym">Acarus cajennensis</name>
    <dbReference type="NCBI Taxonomy" id="34607"/>
    <lineage>
        <taxon>Eukaryota</taxon>
        <taxon>Metazoa</taxon>
        <taxon>Ecdysozoa</taxon>
        <taxon>Arthropoda</taxon>
        <taxon>Chelicerata</taxon>
        <taxon>Arachnida</taxon>
        <taxon>Acari</taxon>
        <taxon>Parasitiformes</taxon>
        <taxon>Ixodida</taxon>
        <taxon>Ixodoidea</taxon>
        <taxon>Ixodidae</taxon>
        <taxon>Amblyomminae</taxon>
        <taxon>Amblyomma</taxon>
    </lineage>
</organism>
<reference evidence="2" key="1">
    <citation type="submission" date="2014-03" db="EMBL/GenBank/DDBJ databases">
        <title>The sialotranscriptome of Amblyomma triste, Amblyomma parvum and Amblyomma cajennense ticks, uncovered by 454-based RNA-seq.</title>
        <authorList>
            <person name="Garcia G.R."/>
            <person name="Gardinassi L.G."/>
            <person name="Ribeiro J.M."/>
            <person name="Anatriello E."/>
            <person name="Ferreira B.R."/>
            <person name="Moreira H.N."/>
            <person name="Mafra C."/>
            <person name="Olegario M.M."/>
            <person name="Szabo P.J."/>
            <person name="Miranda-Santos I.K."/>
            <person name="Maruyama S.R."/>
        </authorList>
    </citation>
    <scope>NUCLEOTIDE SEQUENCE</scope>
    <source>
        <strain evidence="2">Uberlandia</strain>
        <tissue evidence="2">Salivary glands</tissue>
    </source>
</reference>
<proteinExistence type="evidence at transcript level"/>
<accession>A0A023FTS2</accession>
<dbReference type="AlphaFoldDB" id="A0A023FTS2"/>
<keyword evidence="1" id="KW-0732">Signal</keyword>
<feature type="chain" id="PRO_5001515995" evidence="1">
    <location>
        <begin position="19"/>
        <end position="178"/>
    </location>
</feature>
<evidence type="ECO:0000256" key="1">
    <source>
        <dbReference type="SAM" id="SignalP"/>
    </source>
</evidence>